<name>A0A067C6B5_SAPPC</name>
<feature type="coiled-coil region" evidence="1">
    <location>
        <begin position="644"/>
        <end position="724"/>
    </location>
</feature>
<keyword evidence="1" id="KW-0175">Coiled coil</keyword>
<evidence type="ECO:0000256" key="2">
    <source>
        <dbReference type="SAM" id="MobiDB-lite"/>
    </source>
</evidence>
<proteinExistence type="predicted"/>
<feature type="region of interest" description="Disordered" evidence="2">
    <location>
        <begin position="185"/>
        <end position="231"/>
    </location>
</feature>
<organism evidence="4 5">
    <name type="scientific">Saprolegnia parasitica (strain CBS 223.65)</name>
    <dbReference type="NCBI Taxonomy" id="695850"/>
    <lineage>
        <taxon>Eukaryota</taxon>
        <taxon>Sar</taxon>
        <taxon>Stramenopiles</taxon>
        <taxon>Oomycota</taxon>
        <taxon>Saprolegniomycetes</taxon>
        <taxon>Saprolegniales</taxon>
        <taxon>Saprolegniaceae</taxon>
        <taxon>Saprolegnia</taxon>
    </lineage>
</organism>
<dbReference type="VEuPathDB" id="FungiDB:SPRG_12077"/>
<dbReference type="GeneID" id="24134075"/>
<dbReference type="RefSeq" id="XP_012207233.1">
    <property type="nucleotide sequence ID" value="XM_012351843.1"/>
</dbReference>
<reference evidence="4 5" key="1">
    <citation type="journal article" date="2013" name="PLoS Genet.">
        <title>Distinctive expansion of potential virulence genes in the genome of the oomycete fish pathogen Saprolegnia parasitica.</title>
        <authorList>
            <person name="Jiang R.H."/>
            <person name="de Bruijn I."/>
            <person name="Haas B.J."/>
            <person name="Belmonte R."/>
            <person name="Lobach L."/>
            <person name="Christie J."/>
            <person name="van den Ackerveken G."/>
            <person name="Bottin A."/>
            <person name="Bulone V."/>
            <person name="Diaz-Moreno S.M."/>
            <person name="Dumas B."/>
            <person name="Fan L."/>
            <person name="Gaulin E."/>
            <person name="Govers F."/>
            <person name="Grenville-Briggs L.J."/>
            <person name="Horner N.R."/>
            <person name="Levin J.Z."/>
            <person name="Mammella M."/>
            <person name="Meijer H.J."/>
            <person name="Morris P."/>
            <person name="Nusbaum C."/>
            <person name="Oome S."/>
            <person name="Phillips A.J."/>
            <person name="van Rooyen D."/>
            <person name="Rzeszutek E."/>
            <person name="Saraiva M."/>
            <person name="Secombes C.J."/>
            <person name="Seidl M.F."/>
            <person name="Snel B."/>
            <person name="Stassen J.H."/>
            <person name="Sykes S."/>
            <person name="Tripathy S."/>
            <person name="van den Berg H."/>
            <person name="Vega-Arreguin J.C."/>
            <person name="Wawra S."/>
            <person name="Young S.K."/>
            <person name="Zeng Q."/>
            <person name="Dieguez-Uribeondo J."/>
            <person name="Russ C."/>
            <person name="Tyler B.M."/>
            <person name="van West P."/>
        </authorList>
    </citation>
    <scope>NUCLEOTIDE SEQUENCE [LARGE SCALE GENOMIC DNA]</scope>
    <source>
        <strain evidence="4 5">CBS 223.65</strain>
    </source>
</reference>
<feature type="domain" description="C2 NT-type" evidence="3">
    <location>
        <begin position="15"/>
        <end position="157"/>
    </location>
</feature>
<feature type="coiled-coil region" evidence="1">
    <location>
        <begin position="245"/>
        <end position="374"/>
    </location>
</feature>
<dbReference type="InterPro" id="IPR019448">
    <property type="entry name" value="NT-C2"/>
</dbReference>
<feature type="region of interest" description="Disordered" evidence="2">
    <location>
        <begin position="522"/>
        <end position="552"/>
    </location>
</feature>
<dbReference type="Proteomes" id="UP000030745">
    <property type="component" value="Unassembled WGS sequence"/>
</dbReference>
<dbReference type="KEGG" id="spar:SPRG_12077"/>
<dbReference type="AlphaFoldDB" id="A0A067C6B5"/>
<dbReference type="OMA" id="HATMYRS"/>
<keyword evidence="5" id="KW-1185">Reference proteome</keyword>
<evidence type="ECO:0000313" key="4">
    <source>
        <dbReference type="EMBL" id="KDO22091.1"/>
    </source>
</evidence>
<feature type="compositionally biased region" description="Basic and acidic residues" evidence="2">
    <location>
        <begin position="526"/>
        <end position="540"/>
    </location>
</feature>
<evidence type="ECO:0000256" key="1">
    <source>
        <dbReference type="SAM" id="Coils"/>
    </source>
</evidence>
<accession>A0A067C6B5</accession>
<feature type="coiled-coil region" evidence="1">
    <location>
        <begin position="565"/>
        <end position="592"/>
    </location>
</feature>
<dbReference type="PANTHER" id="PTHR45615">
    <property type="entry name" value="MYOSIN HEAVY CHAIN, NON-MUSCLE"/>
    <property type="match status" value="1"/>
</dbReference>
<sequence length="781" mass="86254">MSRFLRAATHAGKTGVGFHVQVTLHRLTTADPELKEAESIYAVATRGQHKVKSANAKVGAFRSDTASRHAPWTDEVLSLHATMYRSGKSSGYQSKPMTIDVLKAKGDGHLATFELDLATYISDKNGSTNACDATLQAKKSWGNATLVVTITSNLDTERCVYLLCRCLQGLAETSCRPVTASSTSSALHHDHESSECEDSSQTSPEKRRSSASSPDRRPPSSHIITTIPEATTMHEENAVNFATQIIKYDRTTKELQAKIEALSQQLSDAKEQYKTSLNDVHEWKTKHGQLQSSQSTLHDELQSLREKKAKAEKEVVLRRTELQNTLESSSRVNVVQLERIRHLTSVNEDLKAKLHELQTANDAAQAQLRALQADASMPQERSLASWTEGQSRETTVLAVQYQTAPAAIASSLDVVADTVAEQVVRLQSENRSFQETIASLQRDVENFENQLFERSSELQHVLELHAHATAALTLKTAEVEQLQEALRRQTTRDAPESSENALVAMLRSNIQELQDEVTTLQSKNKQLREAKSKAEEELLTRGRHASPTSTTSADAIELQAKDAQILELSTAAAALETELASLRKELAAEKAKPPHVVQVRDVLGAHFPSTMPPQDMERARASSQHTVASSINVDADVAYLKQQVRDLKDAKAATDHELHETRQELASALELHSRMQADNQRQLDDLRHTLNALENERTTASVEVRRLTTRTSQLEAEIDTLTEKHALAASLEALASVNEEVTTAKVYEATAQLAMEISGLHAELHVLSDDNERLQAEVAYC</sequence>
<dbReference type="OrthoDB" id="71357at2759"/>
<dbReference type="EMBL" id="KK583275">
    <property type="protein sequence ID" value="KDO22091.1"/>
    <property type="molecule type" value="Genomic_DNA"/>
</dbReference>
<gene>
    <name evidence="4" type="ORF">SPRG_12077</name>
</gene>
<dbReference type="PANTHER" id="PTHR45615:SF66">
    <property type="entry name" value="CARD DOMAIN-CONTAINING PROTEIN"/>
    <property type="match status" value="1"/>
</dbReference>
<protein>
    <recommendedName>
        <fullName evidence="3">C2 NT-type domain-containing protein</fullName>
    </recommendedName>
</protein>
<evidence type="ECO:0000259" key="3">
    <source>
        <dbReference type="Pfam" id="PF10358"/>
    </source>
</evidence>
<dbReference type="Pfam" id="PF10358">
    <property type="entry name" value="NT-C2"/>
    <property type="match status" value="1"/>
</dbReference>
<feature type="compositionally biased region" description="Basic and acidic residues" evidence="2">
    <location>
        <begin position="204"/>
        <end position="218"/>
    </location>
</feature>
<evidence type="ECO:0000313" key="5">
    <source>
        <dbReference type="Proteomes" id="UP000030745"/>
    </source>
</evidence>